<dbReference type="Gene3D" id="3.40.50.1820">
    <property type="entry name" value="alpha/beta hydrolase"/>
    <property type="match status" value="1"/>
</dbReference>
<dbReference type="InterPro" id="IPR022742">
    <property type="entry name" value="Hydrolase_4"/>
</dbReference>
<dbReference type="EMBL" id="CP029480">
    <property type="protein sequence ID" value="AWV97798.1"/>
    <property type="molecule type" value="Genomic_DNA"/>
</dbReference>
<protein>
    <recommendedName>
        <fullName evidence="1">Serine aminopeptidase S33 domain-containing protein</fullName>
    </recommendedName>
</protein>
<proteinExistence type="predicted"/>
<feature type="domain" description="Serine aminopeptidase S33" evidence="1">
    <location>
        <begin position="41"/>
        <end position="155"/>
    </location>
</feature>
<dbReference type="PIRSF" id="PIRSF037442">
    <property type="entry name" value="UCP037442_abhydr"/>
    <property type="match status" value="1"/>
</dbReference>
<evidence type="ECO:0000259" key="1">
    <source>
        <dbReference type="Pfam" id="PF12146"/>
    </source>
</evidence>
<reference evidence="2 3" key="1">
    <citation type="submission" date="2018-05" db="EMBL/GenBank/DDBJ databases">
        <title>Complete genome sequence of Arcticibacterium luteifluviistationis SM1504T, a cytophagaceae bacterium isolated from Arctic surface seawater.</title>
        <authorList>
            <person name="Li Y."/>
            <person name="Qin Q.-L."/>
        </authorList>
    </citation>
    <scope>NUCLEOTIDE SEQUENCE [LARGE SCALE GENOMIC DNA]</scope>
    <source>
        <strain evidence="2 3">SM1504</strain>
    </source>
</reference>
<dbReference type="PANTHER" id="PTHR12277">
    <property type="entry name" value="ALPHA/BETA HYDROLASE DOMAIN-CONTAINING PROTEIN"/>
    <property type="match status" value="1"/>
</dbReference>
<dbReference type="OrthoDB" id="9785076at2"/>
<name>A0A2Z4G9Q7_9BACT</name>
<sequence length="308" mass="35563">MKKFNPINNKRLVYIEKQNISLLTSDGIELSATLLAPENPKALIQFNSATAVPKEFYRALATYFGEKKYACLLYDYRGVCDSQPKEGLKNCEYDLLDWGKKDMAAGISFLKNRYPDLPLFFISHSVGGQLIPFVPNIDEVNGMVCVATSSGYRGGMPLSKKLNSLLFFDIIAPIVHLLYGFSKLKFLGVMEDMPKNVTNTWKRWCKYPDYFYHPDNAKDIPELSNPKVFNFPITVITATDDDICTAQNVENLWRNVKTKTPVDFKWLKPEDFNLKGIGHFNFFRRRKLNTLWPIAFNQIEKYYEQNRN</sequence>
<dbReference type="InterPro" id="IPR017208">
    <property type="entry name" value="UCP037442_abhydr"/>
</dbReference>
<dbReference type="AlphaFoldDB" id="A0A2Z4G9Q7"/>
<dbReference type="PANTHER" id="PTHR12277:SF81">
    <property type="entry name" value="PROTEIN ABHD13"/>
    <property type="match status" value="1"/>
</dbReference>
<dbReference type="SUPFAM" id="SSF53474">
    <property type="entry name" value="alpha/beta-Hydrolases"/>
    <property type="match status" value="1"/>
</dbReference>
<dbReference type="InterPro" id="IPR029058">
    <property type="entry name" value="AB_hydrolase_fold"/>
</dbReference>
<dbReference type="Pfam" id="PF12146">
    <property type="entry name" value="Hydrolase_4"/>
    <property type="match status" value="1"/>
</dbReference>
<evidence type="ECO:0000313" key="2">
    <source>
        <dbReference type="EMBL" id="AWV97798.1"/>
    </source>
</evidence>
<accession>A0A2Z4G9Q7</accession>
<dbReference type="Proteomes" id="UP000249873">
    <property type="component" value="Chromosome"/>
</dbReference>
<keyword evidence="3" id="KW-1185">Reference proteome</keyword>
<evidence type="ECO:0000313" key="3">
    <source>
        <dbReference type="Proteomes" id="UP000249873"/>
    </source>
</evidence>
<organism evidence="2 3">
    <name type="scientific">Arcticibacterium luteifluviistationis</name>
    <dbReference type="NCBI Taxonomy" id="1784714"/>
    <lineage>
        <taxon>Bacteria</taxon>
        <taxon>Pseudomonadati</taxon>
        <taxon>Bacteroidota</taxon>
        <taxon>Cytophagia</taxon>
        <taxon>Cytophagales</taxon>
        <taxon>Leadbetterellaceae</taxon>
        <taxon>Arcticibacterium</taxon>
    </lineage>
</organism>
<dbReference type="KEGG" id="als:DJ013_06300"/>
<gene>
    <name evidence="2" type="ORF">DJ013_06300</name>
</gene>